<dbReference type="InterPro" id="IPR006311">
    <property type="entry name" value="TAT_signal"/>
</dbReference>
<dbReference type="Proteomes" id="UP000309667">
    <property type="component" value="Unassembled WGS sequence"/>
</dbReference>
<organism evidence="3 4">
    <name type="scientific">Rhizobium rhizophilum</name>
    <dbReference type="NCBI Taxonomy" id="1850373"/>
    <lineage>
        <taxon>Bacteria</taxon>
        <taxon>Pseudomonadati</taxon>
        <taxon>Pseudomonadota</taxon>
        <taxon>Alphaproteobacteria</taxon>
        <taxon>Hyphomicrobiales</taxon>
        <taxon>Rhizobiaceae</taxon>
        <taxon>Rhizobium/Agrobacterium group</taxon>
        <taxon>Rhizobium</taxon>
    </lineage>
</organism>
<feature type="signal peptide" evidence="2">
    <location>
        <begin position="1"/>
        <end position="32"/>
    </location>
</feature>
<accession>A0ABY2QST9</accession>
<feature type="chain" id="PRO_5045188482" evidence="2">
    <location>
        <begin position="33"/>
        <end position="150"/>
    </location>
</feature>
<keyword evidence="2" id="KW-0732">Signal</keyword>
<evidence type="ECO:0000313" key="3">
    <source>
        <dbReference type="EMBL" id="THV12836.1"/>
    </source>
</evidence>
<proteinExistence type="predicted"/>
<evidence type="ECO:0000256" key="2">
    <source>
        <dbReference type="SAM" id="SignalP"/>
    </source>
</evidence>
<reference evidence="3 4" key="1">
    <citation type="submission" date="2019-04" db="EMBL/GenBank/DDBJ databases">
        <title>Genome sequence of strain 7209-2.</title>
        <authorList>
            <person name="Gao J."/>
            <person name="Sun J."/>
        </authorList>
    </citation>
    <scope>NUCLEOTIDE SEQUENCE [LARGE SCALE GENOMIC DNA]</scope>
    <source>
        <strain evidence="3 4">7209-2</strain>
    </source>
</reference>
<keyword evidence="4" id="KW-1185">Reference proteome</keyword>
<gene>
    <name evidence="3" type="ORF">E9677_17700</name>
</gene>
<feature type="region of interest" description="Disordered" evidence="1">
    <location>
        <begin position="39"/>
        <end position="112"/>
    </location>
</feature>
<evidence type="ECO:0000313" key="4">
    <source>
        <dbReference type="Proteomes" id="UP000309667"/>
    </source>
</evidence>
<dbReference type="EMBL" id="STGT01000004">
    <property type="protein sequence ID" value="THV12836.1"/>
    <property type="molecule type" value="Genomic_DNA"/>
</dbReference>
<protein>
    <submittedName>
        <fullName evidence="3">Uncharacterized protein</fullName>
    </submittedName>
</protein>
<name>A0ABY2QST9_9HYPH</name>
<feature type="compositionally biased region" description="Polar residues" evidence="1">
    <location>
        <begin position="96"/>
        <end position="105"/>
    </location>
</feature>
<dbReference type="PROSITE" id="PS51318">
    <property type="entry name" value="TAT"/>
    <property type="match status" value="1"/>
</dbReference>
<sequence length="150" mass="15309">MVISRRQFLRASIHVVSLAPLVAGLLGMTGFARNAAAQGKGNDNGNDGGNGNGNSGGNGNGGSGGQGGGGQGGGGKSRDAYDRSSVGQSPRDDKSNGPSVGGSSTRVRHSTGIEEAITNGRYIMRDKWGRTIINRAATAADRRRLRSLIN</sequence>
<evidence type="ECO:0000256" key="1">
    <source>
        <dbReference type="SAM" id="MobiDB-lite"/>
    </source>
</evidence>
<comment type="caution">
    <text evidence="3">The sequence shown here is derived from an EMBL/GenBank/DDBJ whole genome shotgun (WGS) entry which is preliminary data.</text>
</comment>
<feature type="compositionally biased region" description="Gly residues" evidence="1">
    <location>
        <begin position="46"/>
        <end position="75"/>
    </location>
</feature>